<evidence type="ECO:0000313" key="3">
    <source>
        <dbReference type="Proteomes" id="UP000317648"/>
    </source>
</evidence>
<dbReference type="RefSeq" id="WP_145055996.1">
    <property type="nucleotide sequence ID" value="NZ_CP036433.1"/>
</dbReference>
<protein>
    <submittedName>
        <fullName evidence="2">Uncharacterized protein</fullName>
    </submittedName>
</protein>
<gene>
    <name evidence="2" type="ORF">Pla8534_50550</name>
</gene>
<proteinExistence type="predicted"/>
<evidence type="ECO:0000256" key="1">
    <source>
        <dbReference type="SAM" id="SignalP"/>
    </source>
</evidence>
<accession>A0A518DZD6</accession>
<dbReference type="AlphaFoldDB" id="A0A518DZD6"/>
<keyword evidence="1" id="KW-0732">Signal</keyword>
<name>A0A518DZD6_9BACT</name>
<feature type="signal peptide" evidence="1">
    <location>
        <begin position="1"/>
        <end position="21"/>
    </location>
</feature>
<organism evidence="2 3">
    <name type="scientific">Lignipirellula cremea</name>
    <dbReference type="NCBI Taxonomy" id="2528010"/>
    <lineage>
        <taxon>Bacteria</taxon>
        <taxon>Pseudomonadati</taxon>
        <taxon>Planctomycetota</taxon>
        <taxon>Planctomycetia</taxon>
        <taxon>Pirellulales</taxon>
        <taxon>Pirellulaceae</taxon>
        <taxon>Lignipirellula</taxon>
    </lineage>
</organism>
<dbReference type="EMBL" id="CP036433">
    <property type="protein sequence ID" value="QDU97210.1"/>
    <property type="molecule type" value="Genomic_DNA"/>
</dbReference>
<evidence type="ECO:0000313" key="2">
    <source>
        <dbReference type="EMBL" id="QDU97210.1"/>
    </source>
</evidence>
<dbReference type="OrthoDB" id="250767at2"/>
<dbReference type="KEGG" id="lcre:Pla8534_50550"/>
<feature type="chain" id="PRO_5021888187" evidence="1">
    <location>
        <begin position="22"/>
        <end position="343"/>
    </location>
</feature>
<sequence precursor="true">MRFLALCALLACCGAATPGEAAGPHVTLELMIESGFPITGAQEWSRAMGRVGADNVRIREAKPGDQGEVVNQGDERTPRYHVTGFLRADGRLHLPGSRPIELTDIGQVTTYVSALRQNGLNASSGPPAAFGMSGEKLVEVHKALSRPVTISTKGKRPGDVMRELTSGLPLKVSVDPSTRDAFALQTTVAEELEGVSIGTAMAAILRPIGLVMLPFEAAGQGTQIGITDSRRAQETWPVGWPPQASPIKTMPKLYEFLEVEITDFALTDALGAIEKRLEAPMLFDHNSMAREGIDPASVKVSLPAGRTFYKKIVDRLLSQGKLKSELRVDEAGSPFLWITTIKQ</sequence>
<keyword evidence="3" id="KW-1185">Reference proteome</keyword>
<reference evidence="2 3" key="1">
    <citation type="submission" date="2019-02" db="EMBL/GenBank/DDBJ databases">
        <title>Deep-cultivation of Planctomycetes and their phenomic and genomic characterization uncovers novel biology.</title>
        <authorList>
            <person name="Wiegand S."/>
            <person name="Jogler M."/>
            <person name="Boedeker C."/>
            <person name="Pinto D."/>
            <person name="Vollmers J."/>
            <person name="Rivas-Marin E."/>
            <person name="Kohn T."/>
            <person name="Peeters S.H."/>
            <person name="Heuer A."/>
            <person name="Rast P."/>
            <person name="Oberbeckmann S."/>
            <person name="Bunk B."/>
            <person name="Jeske O."/>
            <person name="Meyerdierks A."/>
            <person name="Storesund J.E."/>
            <person name="Kallscheuer N."/>
            <person name="Luecker S."/>
            <person name="Lage O.M."/>
            <person name="Pohl T."/>
            <person name="Merkel B.J."/>
            <person name="Hornburger P."/>
            <person name="Mueller R.-W."/>
            <person name="Bruemmer F."/>
            <person name="Labrenz M."/>
            <person name="Spormann A.M."/>
            <person name="Op den Camp H."/>
            <person name="Overmann J."/>
            <person name="Amann R."/>
            <person name="Jetten M.S.M."/>
            <person name="Mascher T."/>
            <person name="Medema M.H."/>
            <person name="Devos D.P."/>
            <person name="Kaster A.-K."/>
            <person name="Ovreas L."/>
            <person name="Rohde M."/>
            <person name="Galperin M.Y."/>
            <person name="Jogler C."/>
        </authorList>
    </citation>
    <scope>NUCLEOTIDE SEQUENCE [LARGE SCALE GENOMIC DNA]</scope>
    <source>
        <strain evidence="2 3">Pla85_3_4</strain>
    </source>
</reference>
<dbReference type="Proteomes" id="UP000317648">
    <property type="component" value="Chromosome"/>
</dbReference>